<dbReference type="EMBL" id="QFFJ01000002">
    <property type="protein sequence ID" value="RBL89033.1"/>
    <property type="molecule type" value="Genomic_DNA"/>
</dbReference>
<feature type="transmembrane region" description="Helical" evidence="1">
    <location>
        <begin position="52"/>
        <end position="71"/>
    </location>
</feature>
<feature type="transmembrane region" description="Helical" evidence="1">
    <location>
        <begin position="122"/>
        <end position="141"/>
    </location>
</feature>
<dbReference type="AlphaFoldDB" id="A0A365XRS5"/>
<name>A0A365XRS5_9BACT</name>
<dbReference type="OrthoDB" id="8590912at2"/>
<keyword evidence="1" id="KW-0472">Membrane</keyword>
<gene>
    <name evidence="2" type="ORF">DF182_21070</name>
</gene>
<proteinExistence type="predicted"/>
<dbReference type="Pfam" id="PF13160">
    <property type="entry name" value="DUF3995"/>
    <property type="match status" value="1"/>
</dbReference>
<dbReference type="Proteomes" id="UP000253410">
    <property type="component" value="Unassembled WGS sequence"/>
</dbReference>
<accession>A0A365XRS5</accession>
<comment type="caution">
    <text evidence="2">The sequence shown here is derived from an EMBL/GenBank/DDBJ whole genome shotgun (WGS) entry which is preliminary data.</text>
</comment>
<keyword evidence="3" id="KW-1185">Reference proteome</keyword>
<evidence type="ECO:0000256" key="1">
    <source>
        <dbReference type="SAM" id="Phobius"/>
    </source>
</evidence>
<protein>
    <submittedName>
        <fullName evidence="2">DUF3995 domain-containing protein</fullName>
    </submittedName>
</protein>
<dbReference type="InterPro" id="IPR025058">
    <property type="entry name" value="DUF3995"/>
</dbReference>
<evidence type="ECO:0000313" key="3">
    <source>
        <dbReference type="Proteomes" id="UP000253410"/>
    </source>
</evidence>
<evidence type="ECO:0000313" key="2">
    <source>
        <dbReference type="EMBL" id="RBL89033.1"/>
    </source>
</evidence>
<reference evidence="2 3" key="1">
    <citation type="submission" date="2018-05" db="EMBL/GenBank/DDBJ databases">
        <title>Chitinophaga sp. K3CV102501T nov., isolated from isolated from a monsoon evergreen broad-leaved forest soil.</title>
        <authorList>
            <person name="Lv Y."/>
        </authorList>
    </citation>
    <scope>NUCLEOTIDE SEQUENCE [LARGE SCALE GENOMIC DNA]</scope>
    <source>
        <strain evidence="2 3">GDMCC 1.1325</strain>
    </source>
</reference>
<feature type="transmembrane region" description="Helical" evidence="1">
    <location>
        <begin position="83"/>
        <end position="101"/>
    </location>
</feature>
<keyword evidence="1" id="KW-0812">Transmembrane</keyword>
<organism evidence="2 3">
    <name type="scientific">Chitinophaga flava</name>
    <dbReference type="NCBI Taxonomy" id="2259036"/>
    <lineage>
        <taxon>Bacteria</taxon>
        <taxon>Pseudomonadati</taxon>
        <taxon>Bacteroidota</taxon>
        <taxon>Chitinophagia</taxon>
        <taxon>Chitinophagales</taxon>
        <taxon>Chitinophagaceae</taxon>
        <taxon>Chitinophaga</taxon>
    </lineage>
</organism>
<keyword evidence="1" id="KW-1133">Transmembrane helix</keyword>
<feature type="transmembrane region" description="Helical" evidence="1">
    <location>
        <begin position="6"/>
        <end position="27"/>
    </location>
</feature>
<sequence length="142" mass="15441">MFVMLLPIVINTCVFIFLSAIHFYWAFDGKWGVGGVVPVNAEGRQMLDPGKFGTIIVALGLLAFALVTVGNTGVFDALVGRSVIIWATRGIALLFTLRAIGDFTYVGFFKKIKNTTFARNDTRIFSPLCVLIAVLSIMASMA</sequence>